<dbReference type="SUPFAM" id="SSF54593">
    <property type="entry name" value="Glyoxalase/Bleomycin resistance protein/Dihydroxybiphenyl dioxygenase"/>
    <property type="match status" value="1"/>
</dbReference>
<dbReference type="PANTHER" id="PTHR33990:SF2">
    <property type="entry name" value="PHNB-LIKE DOMAIN-CONTAINING PROTEIN"/>
    <property type="match status" value="1"/>
</dbReference>
<gene>
    <name evidence="2" type="ORF">F4V91_24355</name>
</gene>
<comment type="caution">
    <text evidence="2">The sequence shown here is derived from an EMBL/GenBank/DDBJ whole genome shotgun (WGS) entry which is preliminary data.</text>
</comment>
<name>A0A6A1TX19_NEOGA</name>
<dbReference type="PIRSF" id="PIRSF021700">
    <property type="entry name" value="3_dmu_93_MTrfase"/>
    <property type="match status" value="1"/>
</dbReference>
<dbReference type="Gene3D" id="3.10.180.10">
    <property type="entry name" value="2,3-Dihydroxybiphenyl 1,2-Dioxygenase, domain 1"/>
    <property type="match status" value="1"/>
</dbReference>
<proteinExistence type="predicted"/>
<evidence type="ECO:0000313" key="2">
    <source>
        <dbReference type="EMBL" id="KAB1089202.1"/>
    </source>
</evidence>
<sequence>MGARASCGRSPITRREQLVIQKHKIVPHLWFETDAEEAVNFYVSIFDNSKITDVSRFGDAGPGLKGSVMAMGFELEGQSFAAINGGPLAKFNGAVSFLVHCETQDEIDHYYGKLVEGGQQQPCGWLTDRFGLVWQVNYARMATMLTDSDNARASRVMQAMFSMKKIEIAKLDAAYAG</sequence>
<dbReference type="InterPro" id="IPR029068">
    <property type="entry name" value="Glyas_Bleomycin-R_OHBP_Dase"/>
</dbReference>
<evidence type="ECO:0000259" key="1">
    <source>
        <dbReference type="Pfam" id="PF06983"/>
    </source>
</evidence>
<dbReference type="PANTHER" id="PTHR33990">
    <property type="entry name" value="PROTEIN YJDN-RELATED"/>
    <property type="match status" value="1"/>
</dbReference>
<dbReference type="Proteomes" id="UP000386575">
    <property type="component" value="Unassembled WGS sequence"/>
</dbReference>
<accession>A0A6A1TX19</accession>
<organism evidence="2 3">
    <name type="scientific">Neorhizobium galegae</name>
    <name type="common">Rhizobium galegae</name>
    <dbReference type="NCBI Taxonomy" id="399"/>
    <lineage>
        <taxon>Bacteria</taxon>
        <taxon>Pseudomonadati</taxon>
        <taxon>Pseudomonadota</taxon>
        <taxon>Alphaproteobacteria</taxon>
        <taxon>Hyphomicrobiales</taxon>
        <taxon>Rhizobiaceae</taxon>
        <taxon>Rhizobium/Agrobacterium group</taxon>
        <taxon>Neorhizobium</taxon>
    </lineage>
</organism>
<feature type="domain" description="PhnB-like" evidence="1">
    <location>
        <begin position="24"/>
        <end position="136"/>
    </location>
</feature>
<reference evidence="2 3" key="1">
    <citation type="submission" date="2019-09" db="EMBL/GenBank/DDBJ databases">
        <title>Genome sequencing of Ng87 strain.</title>
        <authorList>
            <person name="Karasev E.S."/>
            <person name="Andronov E."/>
        </authorList>
    </citation>
    <scope>NUCLEOTIDE SEQUENCE [LARGE SCALE GENOMIC DNA]</scope>
    <source>
        <strain evidence="2 3">Ng87</strain>
    </source>
</reference>
<protein>
    <submittedName>
        <fullName evidence="2">VOC family protein</fullName>
    </submittedName>
</protein>
<dbReference type="AlphaFoldDB" id="A0A6A1TX19"/>
<dbReference type="CDD" id="cd06588">
    <property type="entry name" value="PhnB_like"/>
    <property type="match status" value="1"/>
</dbReference>
<dbReference type="EMBL" id="VZUL01000002">
    <property type="protein sequence ID" value="KAB1089202.1"/>
    <property type="molecule type" value="Genomic_DNA"/>
</dbReference>
<dbReference type="Pfam" id="PF06983">
    <property type="entry name" value="3-dmu-9_3-mt"/>
    <property type="match status" value="1"/>
</dbReference>
<dbReference type="InterPro" id="IPR009725">
    <property type="entry name" value="3_dmu_93_MTrfase"/>
</dbReference>
<dbReference type="InterPro" id="IPR028973">
    <property type="entry name" value="PhnB-like"/>
</dbReference>
<evidence type="ECO:0000313" key="3">
    <source>
        <dbReference type="Proteomes" id="UP000386575"/>
    </source>
</evidence>